<feature type="compositionally biased region" description="Basic and acidic residues" evidence="1">
    <location>
        <begin position="80"/>
        <end position="91"/>
    </location>
</feature>
<dbReference type="Pfam" id="PF23994">
    <property type="entry name" value="DUF7312"/>
    <property type="match status" value="1"/>
</dbReference>
<sequence>MATVVGMMAEPDPSSDPDGDAGESRATPRLANPPDGDADSAGTGVDDVDSAGAGVDDVDSAGAGVDDADSAGRSVADPGALREPEPIEPEPLRAENAVFVLLGALGTVALLGTVLVPGLL</sequence>
<protein>
    <recommendedName>
        <fullName evidence="3">DUF7312 domain-containing protein</fullName>
    </recommendedName>
</protein>
<comment type="caution">
    <text evidence="4">The sequence shown here is derived from an EMBL/GenBank/DDBJ whole genome shotgun (WGS) entry which is preliminary data.</text>
</comment>
<feature type="domain" description="DUF7312" evidence="3">
    <location>
        <begin position="52"/>
        <end position="113"/>
    </location>
</feature>
<keyword evidence="2" id="KW-1133">Transmembrane helix</keyword>
<feature type="transmembrane region" description="Helical" evidence="2">
    <location>
        <begin position="97"/>
        <end position="119"/>
    </location>
</feature>
<evidence type="ECO:0000313" key="4">
    <source>
        <dbReference type="EMBL" id="GGJ11181.1"/>
    </source>
</evidence>
<dbReference type="EMBL" id="BMOC01000013">
    <property type="protein sequence ID" value="GGJ11181.1"/>
    <property type="molecule type" value="Genomic_DNA"/>
</dbReference>
<keyword evidence="5" id="KW-1185">Reference proteome</keyword>
<accession>A0A830EC91</accession>
<feature type="compositionally biased region" description="Low complexity" evidence="1">
    <location>
        <begin position="50"/>
        <end position="65"/>
    </location>
</feature>
<keyword evidence="2" id="KW-0472">Membrane</keyword>
<name>A0A830EC91_9EURY</name>
<proteinExistence type="predicted"/>
<evidence type="ECO:0000256" key="1">
    <source>
        <dbReference type="SAM" id="MobiDB-lite"/>
    </source>
</evidence>
<gene>
    <name evidence="4" type="ORF">GCM10008995_21360</name>
</gene>
<evidence type="ECO:0000256" key="2">
    <source>
        <dbReference type="SAM" id="Phobius"/>
    </source>
</evidence>
<evidence type="ECO:0000259" key="3">
    <source>
        <dbReference type="Pfam" id="PF23994"/>
    </source>
</evidence>
<dbReference type="AlphaFoldDB" id="A0A830EC91"/>
<evidence type="ECO:0000313" key="5">
    <source>
        <dbReference type="Proteomes" id="UP000653099"/>
    </source>
</evidence>
<organism evidence="4 5">
    <name type="scientific">Halobellus salinus</name>
    <dbReference type="NCBI Taxonomy" id="931585"/>
    <lineage>
        <taxon>Archaea</taxon>
        <taxon>Methanobacteriati</taxon>
        <taxon>Methanobacteriota</taxon>
        <taxon>Stenosarchaea group</taxon>
        <taxon>Halobacteria</taxon>
        <taxon>Halobacteriales</taxon>
        <taxon>Haloferacaceae</taxon>
        <taxon>Halobellus</taxon>
    </lineage>
</organism>
<dbReference type="InterPro" id="IPR055736">
    <property type="entry name" value="DUF7312"/>
</dbReference>
<dbReference type="Proteomes" id="UP000653099">
    <property type="component" value="Unassembled WGS sequence"/>
</dbReference>
<keyword evidence="2" id="KW-0812">Transmembrane</keyword>
<reference evidence="4" key="1">
    <citation type="journal article" date="2014" name="Int. J. Syst. Evol. Microbiol.">
        <title>Complete genome sequence of Corynebacterium casei LMG S-19264T (=DSM 44701T), isolated from a smear-ripened cheese.</title>
        <authorList>
            <consortium name="US DOE Joint Genome Institute (JGI-PGF)"/>
            <person name="Walter F."/>
            <person name="Albersmeier A."/>
            <person name="Kalinowski J."/>
            <person name="Ruckert C."/>
        </authorList>
    </citation>
    <scope>NUCLEOTIDE SEQUENCE</scope>
    <source>
        <strain evidence="4">JCM 14359</strain>
    </source>
</reference>
<feature type="region of interest" description="Disordered" evidence="1">
    <location>
        <begin position="1"/>
        <end position="91"/>
    </location>
</feature>
<reference evidence="4" key="2">
    <citation type="submission" date="2020-09" db="EMBL/GenBank/DDBJ databases">
        <authorList>
            <person name="Sun Q."/>
            <person name="Ohkuma M."/>
        </authorList>
    </citation>
    <scope>NUCLEOTIDE SEQUENCE</scope>
    <source>
        <strain evidence="4">JCM 14359</strain>
    </source>
</reference>